<dbReference type="Pfam" id="PF18125">
    <property type="entry name" value="RlmM_FDX"/>
    <property type="match status" value="1"/>
</dbReference>
<evidence type="ECO:0000313" key="3">
    <source>
        <dbReference type="Proteomes" id="UP000031671"/>
    </source>
</evidence>
<proteinExistence type="predicted"/>
<comment type="caution">
    <text evidence="2">The sequence shown here is derived from an EMBL/GenBank/DDBJ whole genome shotgun (WGS) entry which is preliminary data.</text>
</comment>
<reference evidence="2 3" key="1">
    <citation type="submission" date="2015-01" db="EMBL/GenBank/DDBJ databases">
        <title>Vibrio sp. C1 JCM 19231 whole genome shotgun sequence.</title>
        <authorList>
            <person name="Sawabe T."/>
            <person name="Meirelles P."/>
            <person name="Feng G."/>
            <person name="Sayaka M."/>
            <person name="Hattori M."/>
            <person name="Ohkuma M."/>
        </authorList>
    </citation>
    <scope>NUCLEOTIDE SEQUENCE [LARGE SCALE GENOMIC DNA]</scope>
    <source>
        <strain evidence="3">JCM 19231</strain>
    </source>
</reference>
<dbReference type="Proteomes" id="UP000031671">
    <property type="component" value="Unassembled WGS sequence"/>
</dbReference>
<accession>A0A0B8NTY0</accession>
<dbReference type="AlphaFoldDB" id="A0A0B8NTY0"/>
<keyword evidence="3" id="KW-1185">Reference proteome</keyword>
<reference evidence="2 3" key="2">
    <citation type="submission" date="2015-01" db="EMBL/GenBank/DDBJ databases">
        <authorList>
            <consortium name="NBRP consortium"/>
            <person name="Sawabe T."/>
            <person name="Meirelles P."/>
            <person name="Feng G."/>
            <person name="Sayaka M."/>
            <person name="Hattori M."/>
            <person name="Ohkuma M."/>
        </authorList>
    </citation>
    <scope>NUCLEOTIDE SEQUENCE [LARGE SCALE GENOMIC DNA]</scope>
    <source>
        <strain evidence="3">JCM 19231</strain>
    </source>
</reference>
<gene>
    <name evidence="2" type="ORF">JCM19231_2349</name>
</gene>
<sequence>MKQVILYCRAGFEKDCAAEIQEKATRLEVFGYPKTKSNSGYVLFECYTEGDAERLVKEIDFQT</sequence>
<evidence type="ECO:0000313" key="2">
    <source>
        <dbReference type="EMBL" id="GAM55747.1"/>
    </source>
</evidence>
<keyword evidence="2" id="KW-0489">Methyltransferase</keyword>
<dbReference type="GO" id="GO:0032259">
    <property type="term" value="P:methylation"/>
    <property type="evidence" value="ECO:0007669"/>
    <property type="project" value="UniProtKB-KW"/>
</dbReference>
<dbReference type="GO" id="GO:0008168">
    <property type="term" value="F:methyltransferase activity"/>
    <property type="evidence" value="ECO:0007669"/>
    <property type="project" value="UniProtKB-KW"/>
</dbReference>
<keyword evidence="2" id="KW-0808">Transferase</keyword>
<name>A0A0B8NTY0_9VIBR</name>
<evidence type="ECO:0000259" key="1">
    <source>
        <dbReference type="Pfam" id="PF18125"/>
    </source>
</evidence>
<dbReference type="EMBL" id="BBRZ01000018">
    <property type="protein sequence ID" value="GAM55747.1"/>
    <property type="molecule type" value="Genomic_DNA"/>
</dbReference>
<protein>
    <submittedName>
        <fullName evidence="2">LSU rRNA 2'-O-methyl-C2498 methyltransferase rlmM</fullName>
    </submittedName>
</protein>
<feature type="domain" description="RlmM ferredoxin-like" evidence="1">
    <location>
        <begin position="1"/>
        <end position="62"/>
    </location>
</feature>
<dbReference type="InterPro" id="IPR040739">
    <property type="entry name" value="RlmM_FDX"/>
</dbReference>
<dbReference type="Gene3D" id="3.30.70.2810">
    <property type="match status" value="1"/>
</dbReference>
<organism evidence="2 3">
    <name type="scientific">Vibrio ishigakensis</name>
    <dbReference type="NCBI Taxonomy" id="1481914"/>
    <lineage>
        <taxon>Bacteria</taxon>
        <taxon>Pseudomonadati</taxon>
        <taxon>Pseudomonadota</taxon>
        <taxon>Gammaproteobacteria</taxon>
        <taxon>Vibrionales</taxon>
        <taxon>Vibrionaceae</taxon>
        <taxon>Vibrio</taxon>
    </lineage>
</organism>